<accession>A0A9W4KAE4</accession>
<dbReference type="EMBL" id="CAJVRC010000845">
    <property type="protein sequence ID" value="CAG8891853.1"/>
    <property type="molecule type" value="Genomic_DNA"/>
</dbReference>
<dbReference type="OrthoDB" id="4368277at2759"/>
<sequence length="213" mass="24207">MKRFNRTNGLPQPERISSLQWESKRQTNDSINFIGIRWGKLPIRTKTTKDKTNCRKRKKPDSGNEAQDSLPFSSHSSSVGSETVNERSPGRPVHDSDSSVTFKTLWAELAGVESHPRYWELFTAVCTIETMHQSWHHNNMAVKLVQHNISPSEAAVICDLMETLSPTLRSLILDIDANEDRTALENAFGYNSAWSCFSSRLRPLRRAPLNRPT</sequence>
<comment type="caution">
    <text evidence="2">The sequence shown here is derived from an EMBL/GenBank/DDBJ whole genome shotgun (WGS) entry which is preliminary data.</text>
</comment>
<dbReference type="AlphaFoldDB" id="A0A9W4KAE4"/>
<keyword evidence="3" id="KW-1185">Reference proteome</keyword>
<evidence type="ECO:0000256" key="1">
    <source>
        <dbReference type="SAM" id="MobiDB-lite"/>
    </source>
</evidence>
<protein>
    <submittedName>
        <fullName evidence="2">Uncharacterized protein</fullName>
    </submittedName>
</protein>
<feature type="region of interest" description="Disordered" evidence="1">
    <location>
        <begin position="1"/>
        <end position="22"/>
    </location>
</feature>
<feature type="compositionally biased region" description="Low complexity" evidence="1">
    <location>
        <begin position="69"/>
        <end position="81"/>
    </location>
</feature>
<feature type="region of interest" description="Disordered" evidence="1">
    <location>
        <begin position="47"/>
        <end position="97"/>
    </location>
</feature>
<evidence type="ECO:0000313" key="3">
    <source>
        <dbReference type="Proteomes" id="UP001154252"/>
    </source>
</evidence>
<feature type="compositionally biased region" description="Polar residues" evidence="1">
    <location>
        <begin position="1"/>
        <end position="21"/>
    </location>
</feature>
<dbReference type="Proteomes" id="UP001154252">
    <property type="component" value="Unassembled WGS sequence"/>
</dbReference>
<organism evidence="2 3">
    <name type="scientific">Penicillium egyptiacum</name>
    <dbReference type="NCBI Taxonomy" id="1303716"/>
    <lineage>
        <taxon>Eukaryota</taxon>
        <taxon>Fungi</taxon>
        <taxon>Dikarya</taxon>
        <taxon>Ascomycota</taxon>
        <taxon>Pezizomycotina</taxon>
        <taxon>Eurotiomycetes</taxon>
        <taxon>Eurotiomycetidae</taxon>
        <taxon>Eurotiales</taxon>
        <taxon>Aspergillaceae</taxon>
        <taxon>Penicillium</taxon>
    </lineage>
</organism>
<gene>
    <name evidence="2" type="ORF">PEGY_LOCUS2904</name>
</gene>
<proteinExistence type="predicted"/>
<reference evidence="2" key="1">
    <citation type="submission" date="2021-07" db="EMBL/GenBank/DDBJ databases">
        <authorList>
            <person name="Branca A.L. A."/>
        </authorList>
    </citation>
    <scope>NUCLEOTIDE SEQUENCE</scope>
</reference>
<name>A0A9W4KAE4_9EURO</name>
<feature type="compositionally biased region" description="Basic and acidic residues" evidence="1">
    <location>
        <begin position="84"/>
        <end position="97"/>
    </location>
</feature>
<evidence type="ECO:0000313" key="2">
    <source>
        <dbReference type="EMBL" id="CAG8891853.1"/>
    </source>
</evidence>